<feature type="transmembrane region" description="Helical" evidence="2">
    <location>
        <begin position="43"/>
        <end position="70"/>
    </location>
</feature>
<dbReference type="CTD" id="100505993"/>
<dbReference type="Proteomes" id="UP000504628">
    <property type="component" value="Chromosome 3"/>
</dbReference>
<feature type="region of interest" description="Disordered" evidence="1">
    <location>
        <begin position="147"/>
        <end position="166"/>
    </location>
</feature>
<proteinExistence type="predicted"/>
<dbReference type="AlphaFoldDB" id="A0A6J2L3G7"/>
<reference evidence="7" key="2">
    <citation type="submission" date="2025-04" db="UniProtKB">
        <authorList>
            <consortium name="RefSeq"/>
        </authorList>
    </citation>
    <scope>IDENTIFICATION</scope>
    <source>
        <tissue evidence="7">Muscle</tissue>
    </source>
</reference>
<feature type="chain" id="PRO_5044641018" evidence="3">
    <location>
        <begin position="31"/>
        <end position="166"/>
    </location>
</feature>
<keyword evidence="3" id="KW-0732">Signal</keyword>
<dbReference type="Pfam" id="PF15195">
    <property type="entry name" value="TMEM210"/>
    <property type="match status" value="2"/>
</dbReference>
<accession>A0A6J2L3G7</accession>
<feature type="signal peptide" evidence="3">
    <location>
        <begin position="1"/>
        <end position="30"/>
    </location>
</feature>
<dbReference type="EMBL" id="JABVXQ010000002">
    <property type="protein sequence ID" value="KAF6127754.1"/>
    <property type="molecule type" value="Genomic_DNA"/>
</dbReference>
<dbReference type="PANTHER" id="PTHR39234:SF1">
    <property type="entry name" value="TRANSMEMBRANE PROTEIN 210"/>
    <property type="match status" value="1"/>
</dbReference>
<keyword evidence="2 4" id="KW-0812">Transmembrane</keyword>
<protein>
    <submittedName>
        <fullName evidence="4 7">Transmembrane protein 210</fullName>
    </submittedName>
</protein>
<dbReference type="PANTHER" id="PTHR39234">
    <property type="entry name" value="TRANSMEMBRANE PROTEIN 210"/>
    <property type="match status" value="1"/>
</dbReference>
<name>A0A6J2L3G7_9CHIR</name>
<evidence type="ECO:0000313" key="5">
    <source>
        <dbReference type="Proteomes" id="UP000504628"/>
    </source>
</evidence>
<dbReference type="RefSeq" id="XP_028362016.1">
    <property type="nucleotide sequence ID" value="XM_028506215.2"/>
</dbReference>
<organism evidence="5 7">
    <name type="scientific">Phyllostomus discolor</name>
    <name type="common">pale spear-nosed bat</name>
    <dbReference type="NCBI Taxonomy" id="89673"/>
    <lineage>
        <taxon>Eukaryota</taxon>
        <taxon>Metazoa</taxon>
        <taxon>Chordata</taxon>
        <taxon>Craniata</taxon>
        <taxon>Vertebrata</taxon>
        <taxon>Euteleostomi</taxon>
        <taxon>Mammalia</taxon>
        <taxon>Eutheria</taxon>
        <taxon>Laurasiatheria</taxon>
        <taxon>Chiroptera</taxon>
        <taxon>Yangochiroptera</taxon>
        <taxon>Phyllostomidae</taxon>
        <taxon>Phyllostominae</taxon>
        <taxon>Phyllostomus</taxon>
    </lineage>
</organism>
<dbReference type="KEGG" id="pdic:114491893"/>
<sequence length="166" mass="17803">MAPGPQPGSCLFGSPLGLCLSLWLIPAAVGSYCDCSLGLSREALIALLVVLAGIGASCFSALVIVVIGVLRSRGETCSETMDSRTVEHYGVQEDHMDLQTVHMESHLMEPLQMEQVEPHLMEPGLEVSLMPPLEGHSLMTIPMDPSLTLEKPPPPEWSCAQLPEGN</sequence>
<keyword evidence="2" id="KW-1133">Transmembrane helix</keyword>
<dbReference type="InterPro" id="IPR028123">
    <property type="entry name" value="TMEM210"/>
</dbReference>
<keyword evidence="2" id="KW-0472">Membrane</keyword>
<keyword evidence="5" id="KW-1185">Reference proteome</keyword>
<evidence type="ECO:0000256" key="1">
    <source>
        <dbReference type="SAM" id="MobiDB-lite"/>
    </source>
</evidence>
<dbReference type="Proteomes" id="UP000664940">
    <property type="component" value="Unassembled WGS sequence"/>
</dbReference>
<dbReference type="OrthoDB" id="9837148at2759"/>
<reference evidence="4 6" key="1">
    <citation type="journal article" date="2020" name="Nature">
        <title>Six reference-quality genomes reveal evolution of bat adaptations.</title>
        <authorList>
            <person name="Jebb D."/>
            <person name="Huang Z."/>
            <person name="Pippel M."/>
            <person name="Hughes G.M."/>
            <person name="Lavrichenko K."/>
            <person name="Devanna P."/>
            <person name="Winkler S."/>
            <person name="Jermiin L.S."/>
            <person name="Skirmuntt E.C."/>
            <person name="Katzourakis A."/>
            <person name="Burkitt-Gray L."/>
            <person name="Ray D.A."/>
            <person name="Sullivan K.A.M."/>
            <person name="Roscito J.G."/>
            <person name="Kirilenko B.M."/>
            <person name="Davalos L.M."/>
            <person name="Corthals A.P."/>
            <person name="Power M.L."/>
            <person name="Jones G."/>
            <person name="Ransome R.D."/>
            <person name="Dechmann D.K.N."/>
            <person name="Locatelli A.G."/>
            <person name="Puechmaille S.J."/>
            <person name="Fedrigo O."/>
            <person name="Jarvis E.D."/>
            <person name="Hiller M."/>
            <person name="Vernes S.C."/>
            <person name="Myers E.W."/>
            <person name="Teeling E.C."/>
        </authorList>
    </citation>
    <scope>NUCLEOTIDE SEQUENCE [LARGE SCALE GENOMIC DNA]</scope>
    <source>
        <strain evidence="4">Bat1K_MPI-CBG_1</strain>
    </source>
</reference>
<dbReference type="GeneID" id="114491893"/>
<evidence type="ECO:0000313" key="6">
    <source>
        <dbReference type="Proteomes" id="UP000664940"/>
    </source>
</evidence>
<evidence type="ECO:0000313" key="4">
    <source>
        <dbReference type="EMBL" id="KAF6127754.1"/>
    </source>
</evidence>
<gene>
    <name evidence="7" type="primary">TMEM210</name>
    <name evidence="4" type="ORF">HJG60_019119</name>
</gene>
<evidence type="ECO:0000256" key="2">
    <source>
        <dbReference type="SAM" id="Phobius"/>
    </source>
</evidence>
<evidence type="ECO:0000313" key="7">
    <source>
        <dbReference type="RefSeq" id="XP_028362016.1"/>
    </source>
</evidence>
<evidence type="ECO:0000256" key="3">
    <source>
        <dbReference type="SAM" id="SignalP"/>
    </source>
</evidence>